<comment type="catalytic activity">
    <reaction evidence="1 5">
        <text>uridine(55) in tRNA = pseudouridine(55) in tRNA</text>
        <dbReference type="Rhea" id="RHEA:42532"/>
        <dbReference type="Rhea" id="RHEA-COMP:10101"/>
        <dbReference type="Rhea" id="RHEA-COMP:10102"/>
        <dbReference type="ChEBI" id="CHEBI:65314"/>
        <dbReference type="ChEBI" id="CHEBI:65315"/>
        <dbReference type="EC" id="5.4.99.25"/>
    </reaction>
</comment>
<organism evidence="9 10">
    <name type="scientific">Saccharophagus degradans</name>
    <dbReference type="NCBI Taxonomy" id="86304"/>
    <lineage>
        <taxon>Bacteria</taxon>
        <taxon>Pseudomonadati</taxon>
        <taxon>Pseudomonadota</taxon>
        <taxon>Gammaproteobacteria</taxon>
        <taxon>Cellvibrionales</taxon>
        <taxon>Cellvibrionaceae</taxon>
        <taxon>Saccharophagus</taxon>
    </lineage>
</organism>
<dbReference type="NCBIfam" id="TIGR00431">
    <property type="entry name" value="TruB"/>
    <property type="match status" value="1"/>
</dbReference>
<keyword evidence="3 5" id="KW-0819">tRNA processing</keyword>
<reference evidence="9" key="1">
    <citation type="submission" date="2023-07" db="EMBL/GenBank/DDBJ databases">
        <title>Genome content predicts the carbon catabolic preferences of heterotrophic bacteria.</title>
        <authorList>
            <person name="Gralka M."/>
        </authorList>
    </citation>
    <scope>NUCLEOTIDE SEQUENCE</scope>
    <source>
        <strain evidence="9">I3M17_2</strain>
    </source>
</reference>
<dbReference type="EMBL" id="JAUOPB010000005">
    <property type="protein sequence ID" value="MDO6422504.1"/>
    <property type="molecule type" value="Genomic_DNA"/>
</dbReference>
<proteinExistence type="inferred from homology"/>
<comment type="function">
    <text evidence="5">Responsible for synthesis of pseudouridine from uracil-55 in the psi GC loop of transfer RNAs.</text>
</comment>
<feature type="active site" description="Nucleophile" evidence="5">
    <location>
        <position position="48"/>
    </location>
</feature>
<accession>A0AAW7X4P5</accession>
<evidence type="ECO:0000259" key="7">
    <source>
        <dbReference type="Pfam" id="PF09157"/>
    </source>
</evidence>
<name>A0AAW7X4P5_9GAMM</name>
<evidence type="ECO:0000256" key="4">
    <source>
        <dbReference type="ARBA" id="ARBA00023235"/>
    </source>
</evidence>
<evidence type="ECO:0000256" key="2">
    <source>
        <dbReference type="ARBA" id="ARBA00005642"/>
    </source>
</evidence>
<dbReference type="InterPro" id="IPR014780">
    <property type="entry name" value="tRNA_psdUridine_synth_TruB"/>
</dbReference>
<sequence>MGNRKRPGRPISGVIVIDKPAGDSSNGVLQRVKRLFFANKAGHTGSLDPLATGVLPVCFGDATKFSQFLLDSDKEYVSTFRFGEVTDTADSDGEVLESIDASKLTKADVLKAIKAYIGDIDQVPPMYSALKRNGQPLYKLARQGIEVEREPRPVTVYEFELLAFRPGAVAEADVRVFCSKGTYIRSLASDIGADLELGGHVAKLRRTQAGPFTIDQSITIEELEQERGERLAEVLDHHLLPTDIAVADFPSLELDDNSAFYFSRGQAVMDSRVYRLGDEGDKVRVFDSSGKFYGVAEITDEGTVAPKRLVSQS</sequence>
<dbReference type="SMR" id="A0AAW7X4P5"/>
<comment type="caution">
    <text evidence="9">The sequence shown here is derived from an EMBL/GenBank/DDBJ whole genome shotgun (WGS) entry which is preliminary data.</text>
</comment>
<evidence type="ECO:0000256" key="3">
    <source>
        <dbReference type="ARBA" id="ARBA00022694"/>
    </source>
</evidence>
<dbReference type="GeneID" id="98614363"/>
<feature type="domain" description="tRNA pseudouridine synthase II TruB subfamily 1 C-terminal" evidence="7">
    <location>
        <begin position="250"/>
        <end position="310"/>
    </location>
</feature>
<dbReference type="Gene3D" id="2.30.130.10">
    <property type="entry name" value="PUA domain"/>
    <property type="match status" value="1"/>
</dbReference>
<evidence type="ECO:0000256" key="5">
    <source>
        <dbReference type="HAMAP-Rule" id="MF_01080"/>
    </source>
</evidence>
<dbReference type="Pfam" id="PF01509">
    <property type="entry name" value="TruB_N"/>
    <property type="match status" value="1"/>
</dbReference>
<feature type="domain" description="tRNA pseudouridylate synthase B C-terminal" evidence="8">
    <location>
        <begin position="185"/>
        <end position="246"/>
    </location>
</feature>
<dbReference type="HAMAP" id="MF_01080">
    <property type="entry name" value="TruB_bact"/>
    <property type="match status" value="1"/>
</dbReference>
<evidence type="ECO:0000256" key="1">
    <source>
        <dbReference type="ARBA" id="ARBA00000385"/>
    </source>
</evidence>
<dbReference type="InterPro" id="IPR020103">
    <property type="entry name" value="PsdUridine_synth_cat_dom_sf"/>
</dbReference>
<dbReference type="Proteomes" id="UP001169760">
    <property type="component" value="Unassembled WGS sequence"/>
</dbReference>
<feature type="domain" description="Pseudouridine synthase II N-terminal" evidence="6">
    <location>
        <begin position="33"/>
        <end position="184"/>
    </location>
</feature>
<dbReference type="InterPro" id="IPR015947">
    <property type="entry name" value="PUA-like_sf"/>
</dbReference>
<dbReference type="PANTHER" id="PTHR13767:SF2">
    <property type="entry name" value="PSEUDOURIDYLATE SYNTHASE TRUB1"/>
    <property type="match status" value="1"/>
</dbReference>
<dbReference type="Gene3D" id="3.30.2350.10">
    <property type="entry name" value="Pseudouridine synthase"/>
    <property type="match status" value="1"/>
</dbReference>
<evidence type="ECO:0000313" key="10">
    <source>
        <dbReference type="Proteomes" id="UP001169760"/>
    </source>
</evidence>
<evidence type="ECO:0000313" key="9">
    <source>
        <dbReference type="EMBL" id="MDO6422504.1"/>
    </source>
</evidence>
<dbReference type="EC" id="5.4.99.25" evidence="5"/>
<dbReference type="SUPFAM" id="SSF55120">
    <property type="entry name" value="Pseudouridine synthase"/>
    <property type="match status" value="1"/>
</dbReference>
<dbReference type="AlphaFoldDB" id="A0AAW7X4P5"/>
<dbReference type="GO" id="GO:0031119">
    <property type="term" value="P:tRNA pseudouridine synthesis"/>
    <property type="evidence" value="ECO:0007669"/>
    <property type="project" value="UniProtKB-UniRule"/>
</dbReference>
<gene>
    <name evidence="5 9" type="primary">truB</name>
    <name evidence="9" type="ORF">Q4521_08475</name>
</gene>
<dbReference type="InterPro" id="IPR002501">
    <property type="entry name" value="PsdUridine_synth_N"/>
</dbReference>
<dbReference type="Pfam" id="PF16198">
    <property type="entry name" value="TruB_C_2"/>
    <property type="match status" value="1"/>
</dbReference>
<dbReference type="Pfam" id="PF09157">
    <property type="entry name" value="TruB-C_2"/>
    <property type="match status" value="1"/>
</dbReference>
<dbReference type="CDD" id="cd02573">
    <property type="entry name" value="PseudoU_synth_EcTruB"/>
    <property type="match status" value="1"/>
</dbReference>
<dbReference type="RefSeq" id="WP_011469183.1">
    <property type="nucleotide sequence ID" value="NZ_CP123764.1"/>
</dbReference>
<dbReference type="InterPro" id="IPR015240">
    <property type="entry name" value="tRNA_sdUridine_synth_fam1_C"/>
</dbReference>
<dbReference type="GO" id="GO:1990481">
    <property type="term" value="P:mRNA pseudouridine synthesis"/>
    <property type="evidence" value="ECO:0007669"/>
    <property type="project" value="TreeGrafter"/>
</dbReference>
<dbReference type="SUPFAM" id="SSF88697">
    <property type="entry name" value="PUA domain-like"/>
    <property type="match status" value="1"/>
</dbReference>
<evidence type="ECO:0000259" key="8">
    <source>
        <dbReference type="Pfam" id="PF16198"/>
    </source>
</evidence>
<dbReference type="GO" id="GO:0003723">
    <property type="term" value="F:RNA binding"/>
    <property type="evidence" value="ECO:0007669"/>
    <property type="project" value="InterPro"/>
</dbReference>
<dbReference type="InterPro" id="IPR032819">
    <property type="entry name" value="TruB_C"/>
</dbReference>
<dbReference type="PANTHER" id="PTHR13767">
    <property type="entry name" value="TRNA-PSEUDOURIDINE SYNTHASE"/>
    <property type="match status" value="1"/>
</dbReference>
<dbReference type="CDD" id="cd21152">
    <property type="entry name" value="PUA_TruB_bacterial"/>
    <property type="match status" value="1"/>
</dbReference>
<dbReference type="InterPro" id="IPR036974">
    <property type="entry name" value="PUA_sf"/>
</dbReference>
<dbReference type="GO" id="GO:0160148">
    <property type="term" value="F:tRNA pseudouridine(55) synthase activity"/>
    <property type="evidence" value="ECO:0007669"/>
    <property type="project" value="UniProtKB-EC"/>
</dbReference>
<evidence type="ECO:0000259" key="6">
    <source>
        <dbReference type="Pfam" id="PF01509"/>
    </source>
</evidence>
<comment type="similarity">
    <text evidence="2 5">Belongs to the pseudouridine synthase TruB family. Type 1 subfamily.</text>
</comment>
<protein>
    <recommendedName>
        <fullName evidence="5">tRNA pseudouridine synthase B</fullName>
        <ecNumber evidence="5">5.4.99.25</ecNumber>
    </recommendedName>
    <alternativeName>
        <fullName evidence="5">tRNA pseudouridine(55) synthase</fullName>
        <shortName evidence="5">Psi55 synthase</shortName>
    </alternativeName>
    <alternativeName>
        <fullName evidence="5">tRNA pseudouridylate synthase</fullName>
    </alternativeName>
    <alternativeName>
        <fullName evidence="5">tRNA-uridine isomerase</fullName>
    </alternativeName>
</protein>
<keyword evidence="4 5" id="KW-0413">Isomerase</keyword>